<dbReference type="SUPFAM" id="SSF52540">
    <property type="entry name" value="P-loop containing nucleoside triphosphate hydrolases"/>
    <property type="match status" value="1"/>
</dbReference>
<keyword evidence="5 7" id="KW-1133">Transmembrane helix</keyword>
<gene>
    <name evidence="10" type="ORF">QWY31_04000</name>
</gene>
<comment type="subcellular location">
    <subcellularLocation>
        <location evidence="1">Cell membrane</location>
        <topology evidence="1">Multi-pass membrane protein</topology>
    </subcellularLocation>
</comment>
<keyword evidence="6 7" id="KW-0472">Membrane</keyword>
<dbReference type="Gene3D" id="1.20.1560.10">
    <property type="entry name" value="ABC transporter type 1, transmembrane domain"/>
    <property type="match status" value="1"/>
</dbReference>
<feature type="transmembrane region" description="Helical" evidence="7">
    <location>
        <begin position="90"/>
        <end position="108"/>
    </location>
</feature>
<dbReference type="CDD" id="cd03251">
    <property type="entry name" value="ABCC_MsbA"/>
    <property type="match status" value="1"/>
</dbReference>
<dbReference type="Pfam" id="PF00664">
    <property type="entry name" value="ABC_membrane"/>
    <property type="match status" value="1"/>
</dbReference>
<evidence type="ECO:0000256" key="7">
    <source>
        <dbReference type="SAM" id="Phobius"/>
    </source>
</evidence>
<evidence type="ECO:0000259" key="9">
    <source>
        <dbReference type="PROSITE" id="PS50929"/>
    </source>
</evidence>
<evidence type="ECO:0000256" key="2">
    <source>
        <dbReference type="ARBA" id="ARBA00022692"/>
    </source>
</evidence>
<evidence type="ECO:0000256" key="6">
    <source>
        <dbReference type="ARBA" id="ARBA00023136"/>
    </source>
</evidence>
<protein>
    <submittedName>
        <fullName evidence="10">ABC transporter ATP-binding protein</fullName>
    </submittedName>
</protein>
<keyword evidence="3" id="KW-0547">Nucleotide-binding</keyword>
<dbReference type="InterPro" id="IPR017871">
    <property type="entry name" value="ABC_transporter-like_CS"/>
</dbReference>
<evidence type="ECO:0000256" key="5">
    <source>
        <dbReference type="ARBA" id="ARBA00022989"/>
    </source>
</evidence>
<feature type="transmembrane region" description="Helical" evidence="7">
    <location>
        <begin position="20"/>
        <end position="43"/>
    </location>
</feature>
<organism evidence="10 11">
    <name type="scientific">Shiella aurantiaca</name>
    <dbReference type="NCBI Taxonomy" id="3058365"/>
    <lineage>
        <taxon>Bacteria</taxon>
        <taxon>Pseudomonadati</taxon>
        <taxon>Bacteroidota</taxon>
        <taxon>Cytophagia</taxon>
        <taxon>Cytophagales</taxon>
        <taxon>Shiellaceae</taxon>
        <taxon>Shiella</taxon>
    </lineage>
</organism>
<evidence type="ECO:0000256" key="3">
    <source>
        <dbReference type="ARBA" id="ARBA00022741"/>
    </source>
</evidence>
<dbReference type="CDD" id="cd18552">
    <property type="entry name" value="ABC_6TM_MsbA_like"/>
    <property type="match status" value="1"/>
</dbReference>
<dbReference type="PROSITE" id="PS00211">
    <property type="entry name" value="ABC_TRANSPORTER_1"/>
    <property type="match status" value="1"/>
</dbReference>
<keyword evidence="4 10" id="KW-0067">ATP-binding</keyword>
<feature type="domain" description="ABC transmembrane type-1" evidence="9">
    <location>
        <begin position="20"/>
        <end position="339"/>
    </location>
</feature>
<dbReference type="InterPro" id="IPR003593">
    <property type="entry name" value="AAA+_ATPase"/>
</dbReference>
<sequence>MKTYLRLLSYARPIGVYGPLYVIFIILNVVFSIVNIAMLLPVLRILFGKAQEGEALPVSLPEFELTLSYVVDSFNYHFGQIVISEGSYGALKFVCIALIISVFLSNVFRYLSGVTLARIRANVVTNLRTSIFSNVSNMHMGFFTNSRKGDIMSRITSDVLEVESSVVSTFKVIVKDPALIIGYFVMLFMISTELTLYIMLLLPVSGGIIASIAKNLKKKARRSQETLGRITGLLDEVLGGMKVVKAFTARHFVNEKFNKEVRNYARLNISIAKRFELAGPISEFLGVGVIAGILLIGGSLVLTNNSELEAEGFLTFIAVFSQVLQPAKSLTNSFSNIQRGLASGERIFQMIDTKPEIVDKPNAVEVKGLEKAIEFKNVGFAYENTKVLDSINFTLEKGKTIALVGPSGGGKSTLSDLLPRFYDPTEGSILLDGKDLRDFKLESLSRLIGIVAQDPILFNDSVFNNIAFGMKDVSLEKVMAAAKIAHAHEFIEQLEDGYETTIGDRGLKLSGGQRQRLSIARAVLKNPEILILDEATSALDSESERLVQDALTQLMKGRTSLVIAHRLSTIQHADEIIVLQAGQIVERGDHQALVASGGLYKKLIEMQQL</sequence>
<dbReference type="InterPro" id="IPR039421">
    <property type="entry name" value="Type_1_exporter"/>
</dbReference>
<dbReference type="Proteomes" id="UP001168552">
    <property type="component" value="Unassembled WGS sequence"/>
</dbReference>
<feature type="domain" description="ABC transporter" evidence="8">
    <location>
        <begin position="373"/>
        <end position="606"/>
    </location>
</feature>
<accession>A0ABT8F2I2</accession>
<dbReference type="PANTHER" id="PTHR43394:SF1">
    <property type="entry name" value="ATP-BINDING CASSETTE SUB-FAMILY B MEMBER 10, MITOCHONDRIAL"/>
    <property type="match status" value="1"/>
</dbReference>
<dbReference type="PROSITE" id="PS50929">
    <property type="entry name" value="ABC_TM1F"/>
    <property type="match status" value="1"/>
</dbReference>
<dbReference type="PANTHER" id="PTHR43394">
    <property type="entry name" value="ATP-DEPENDENT PERMEASE MDL1, MITOCHONDRIAL"/>
    <property type="match status" value="1"/>
</dbReference>
<reference evidence="10" key="1">
    <citation type="submission" date="2023-06" db="EMBL/GenBank/DDBJ databases">
        <title>Cytophagales bacterium Strain LB-30, isolated from soil.</title>
        <authorList>
            <person name="Liu B."/>
        </authorList>
    </citation>
    <scope>NUCLEOTIDE SEQUENCE</scope>
    <source>
        <strain evidence="10">LB-30</strain>
    </source>
</reference>
<dbReference type="InterPro" id="IPR011527">
    <property type="entry name" value="ABC1_TM_dom"/>
</dbReference>
<evidence type="ECO:0000313" key="11">
    <source>
        <dbReference type="Proteomes" id="UP001168552"/>
    </source>
</evidence>
<dbReference type="Gene3D" id="3.40.50.300">
    <property type="entry name" value="P-loop containing nucleotide triphosphate hydrolases"/>
    <property type="match status" value="1"/>
</dbReference>
<keyword evidence="11" id="KW-1185">Reference proteome</keyword>
<keyword evidence="2 7" id="KW-0812">Transmembrane</keyword>
<evidence type="ECO:0000256" key="4">
    <source>
        <dbReference type="ARBA" id="ARBA00022840"/>
    </source>
</evidence>
<feature type="transmembrane region" description="Helical" evidence="7">
    <location>
        <begin position="180"/>
        <end position="213"/>
    </location>
</feature>
<evidence type="ECO:0000256" key="1">
    <source>
        <dbReference type="ARBA" id="ARBA00004651"/>
    </source>
</evidence>
<dbReference type="PROSITE" id="PS50893">
    <property type="entry name" value="ABC_TRANSPORTER_2"/>
    <property type="match status" value="1"/>
</dbReference>
<dbReference type="InterPro" id="IPR027417">
    <property type="entry name" value="P-loop_NTPase"/>
</dbReference>
<dbReference type="SMART" id="SM00382">
    <property type="entry name" value="AAA"/>
    <property type="match status" value="1"/>
</dbReference>
<evidence type="ECO:0000313" key="10">
    <source>
        <dbReference type="EMBL" id="MDN4164650.1"/>
    </source>
</evidence>
<dbReference type="SUPFAM" id="SSF90123">
    <property type="entry name" value="ABC transporter transmembrane region"/>
    <property type="match status" value="1"/>
</dbReference>
<proteinExistence type="predicted"/>
<evidence type="ECO:0000259" key="8">
    <source>
        <dbReference type="PROSITE" id="PS50893"/>
    </source>
</evidence>
<dbReference type="Pfam" id="PF00005">
    <property type="entry name" value="ABC_tran"/>
    <property type="match status" value="1"/>
</dbReference>
<comment type="caution">
    <text evidence="10">The sequence shown here is derived from an EMBL/GenBank/DDBJ whole genome shotgun (WGS) entry which is preliminary data.</text>
</comment>
<dbReference type="InterPro" id="IPR003439">
    <property type="entry name" value="ABC_transporter-like_ATP-bd"/>
</dbReference>
<dbReference type="InterPro" id="IPR036640">
    <property type="entry name" value="ABC1_TM_sf"/>
</dbReference>
<dbReference type="GO" id="GO:0005524">
    <property type="term" value="F:ATP binding"/>
    <property type="evidence" value="ECO:0007669"/>
    <property type="project" value="UniProtKB-KW"/>
</dbReference>
<dbReference type="EMBL" id="JAUHJS010000002">
    <property type="protein sequence ID" value="MDN4164650.1"/>
    <property type="molecule type" value="Genomic_DNA"/>
</dbReference>
<dbReference type="RefSeq" id="WP_320003177.1">
    <property type="nucleotide sequence ID" value="NZ_JAUHJS010000002.1"/>
</dbReference>
<name>A0ABT8F2I2_9BACT</name>